<sequence>MPRATSERFFSRAHQPSAKSNTNKSQGESSSSGARNPIFNTERFGQHILKNPAIAQEIVDKANLRPTDKVLEVGPGTGNLTVRILEKAKLCTAVEMDPRMAAELTKRVQGKPEQRRLEIIIGDFVKADLPYFDVCISNTPYQISSPLVFRLLSHRPLFRTAILMFQREFALRLVAQPGSTLWSRLSANVQLYAKVNHVMNVGKNNFRPPPNVESSVVRIVPLDPPPPVKFEEFDGLNRIIFSRRNKTIHGNFQAKGVTEMLEKNWRTWCSEQNKMIEDGINMKKKIEEILSESGYLETRAAKMDVNDLLKLYRCSAQVRQIPVRNDQSSGRRADDAPSSFEAVVRPDEWAIDETEITDLIYRDLSQSSQSDRIEEWSTYGSLPENRYSRARNTHDRNVQLGTRLSVTVVTASAELLRIGIWALGTATRALGSILRAPYPAIRVVDPPPCVVHCAQLLMLTSAKEIYLTQAEHTCAGMHFHSGVPLRDVTILLVNGKSLLTALSKTGSIASSHFLEHIHGVPVSFPIPHPAHLSYLFHFFFPARGFLLFQVSTSDLYLHPSLFFNMSSEKAPLINPVVQKKLPFPYGLFPASLRPYAELMRLHRPSGTIMIFWPYAFGATMAAYQQSYPLKQYWLELGKFLVAAFFVRSAGCTINDIADREFDAGVERTKNRPLASGRVSVLSAYVFCILQWIAAIFVFLPYNSTTLWAAVLQTIPMSTAYPYMKRITYWPQAWLGLTMSMGIFIGWAAIAEQPNWTLLGSFMFGFVAWTLHFDTIYACQDRKDDIKVGVKSTAVILGDYVIPFAMTCATAFIGMLVYAGMLNGQTNLYYFITVAGTALHFAWQYTTVDLEDGDSCALNFTRNGQLGWILWGGMLVDYLVKIGYVQIGEF</sequence>
<evidence type="ECO:0000256" key="17">
    <source>
        <dbReference type="PROSITE-ProRule" id="PRU01026"/>
    </source>
</evidence>
<comment type="similarity">
    <text evidence="15 17">Belongs to the class I-like SAM-binding methyltransferase superfamily. rRNA adenine N(6)-methyltransferase family.</text>
</comment>
<evidence type="ECO:0000256" key="10">
    <source>
        <dbReference type="ARBA" id="ARBA00022692"/>
    </source>
</evidence>
<dbReference type="PANTHER" id="PTHR11048">
    <property type="entry name" value="PRENYLTRANSFERASES"/>
    <property type="match status" value="1"/>
</dbReference>
<dbReference type="InterPro" id="IPR000537">
    <property type="entry name" value="UbiA_prenyltransferase"/>
</dbReference>
<feature type="transmembrane region" description="Helical" evidence="16">
    <location>
        <begin position="826"/>
        <end position="844"/>
    </location>
</feature>
<keyword evidence="11 17" id="KW-0694">RNA-binding</keyword>
<dbReference type="FunFam" id="3.40.50.150:FF:000007">
    <property type="entry name" value="rRNA adenine N(6)-methyltransferase"/>
    <property type="match status" value="1"/>
</dbReference>
<dbReference type="GO" id="GO:0006744">
    <property type="term" value="P:ubiquinone biosynthetic process"/>
    <property type="evidence" value="ECO:0007669"/>
    <property type="project" value="UniProtKB-UniRule"/>
</dbReference>
<keyword evidence="16" id="KW-0496">Mitochondrion</keyword>
<keyword evidence="16" id="KW-0414">Isoprene biosynthesis</keyword>
<organism evidence="20 21">
    <name type="scientific">Dentipellis fragilis</name>
    <dbReference type="NCBI Taxonomy" id="205917"/>
    <lineage>
        <taxon>Eukaryota</taxon>
        <taxon>Fungi</taxon>
        <taxon>Dikarya</taxon>
        <taxon>Basidiomycota</taxon>
        <taxon>Agaricomycotina</taxon>
        <taxon>Agaricomycetes</taxon>
        <taxon>Russulales</taxon>
        <taxon>Hericiaceae</taxon>
        <taxon>Dentipellis</taxon>
    </lineage>
</organism>
<evidence type="ECO:0000256" key="9">
    <source>
        <dbReference type="ARBA" id="ARBA00022691"/>
    </source>
</evidence>
<dbReference type="Gene3D" id="1.10.8.480">
    <property type="match status" value="1"/>
</dbReference>
<keyword evidence="13 16" id="KW-0472">Membrane</keyword>
<dbReference type="PROSITE" id="PS00943">
    <property type="entry name" value="UBIA"/>
    <property type="match status" value="1"/>
</dbReference>
<dbReference type="InterPro" id="IPR001737">
    <property type="entry name" value="KsgA/Erm"/>
</dbReference>
<gene>
    <name evidence="20" type="ORF">EVG20_g5539</name>
</gene>
<keyword evidence="12 16" id="KW-1133">Transmembrane helix</keyword>
<dbReference type="CDD" id="cd13959">
    <property type="entry name" value="PT_UbiA_COQ2"/>
    <property type="match status" value="1"/>
</dbReference>
<evidence type="ECO:0000259" key="19">
    <source>
        <dbReference type="SMART" id="SM00650"/>
    </source>
</evidence>
<evidence type="ECO:0000256" key="3">
    <source>
        <dbReference type="ARBA" id="ARBA00004141"/>
    </source>
</evidence>
<evidence type="ECO:0000256" key="16">
    <source>
        <dbReference type="HAMAP-Rule" id="MF_03189"/>
    </source>
</evidence>
<comment type="caution">
    <text evidence="20">The sequence shown here is derived from an EMBL/GenBank/DDBJ whole genome shotgun (WGS) entry which is preliminary data.</text>
</comment>
<dbReference type="Gene3D" id="1.20.120.1780">
    <property type="entry name" value="UbiA prenyltransferase"/>
    <property type="match status" value="1"/>
</dbReference>
<keyword evidence="6" id="KW-0698">rRNA processing</keyword>
<keyword evidence="8 16" id="KW-0808">Transferase</keyword>
<evidence type="ECO:0000313" key="21">
    <source>
        <dbReference type="Proteomes" id="UP000298327"/>
    </source>
</evidence>
<protein>
    <recommendedName>
        <fullName evidence="16">4-hydroxybenzoate polyprenyltransferase, mitochondrial</fullName>
        <shortName evidence="16">4-HB polyprenyltransferase</shortName>
        <ecNumber evidence="16">2.5.1.39</ecNumber>
    </recommendedName>
    <alternativeName>
        <fullName evidence="16">Para-hydroxybenzoate--polyprenyltransferase</fullName>
        <shortName evidence="16">PHB:PPT</shortName>
        <shortName evidence="16">PHB:polyprenyltransferase</shortName>
    </alternativeName>
</protein>
<evidence type="ECO:0000256" key="14">
    <source>
        <dbReference type="ARBA" id="ARBA00049478"/>
    </source>
</evidence>
<dbReference type="PANTHER" id="PTHR11048:SF28">
    <property type="entry name" value="4-HYDROXYBENZOATE POLYPRENYLTRANSFERASE, MITOCHONDRIAL"/>
    <property type="match status" value="1"/>
</dbReference>
<name>A0A4Y9YSM5_9AGAM</name>
<keyword evidence="7 17" id="KW-0489">Methyltransferase</keyword>
<accession>A0A4Y9YSM5</accession>
<evidence type="ECO:0000256" key="7">
    <source>
        <dbReference type="ARBA" id="ARBA00022603"/>
    </source>
</evidence>
<evidence type="ECO:0000256" key="11">
    <source>
        <dbReference type="ARBA" id="ARBA00022884"/>
    </source>
</evidence>
<reference evidence="20 21" key="1">
    <citation type="submission" date="2019-02" db="EMBL/GenBank/DDBJ databases">
        <title>Genome sequencing of the rare red list fungi Dentipellis fragilis.</title>
        <authorList>
            <person name="Buettner E."/>
            <person name="Kellner H."/>
        </authorList>
    </citation>
    <scope>NUCLEOTIDE SEQUENCE [LARGE SCALE GENOMIC DNA]</scope>
    <source>
        <strain evidence="20 21">DSM 105465</strain>
    </source>
</reference>
<evidence type="ECO:0000256" key="2">
    <source>
        <dbReference type="ARBA" id="ARBA00002977"/>
    </source>
</evidence>
<evidence type="ECO:0000256" key="18">
    <source>
        <dbReference type="SAM" id="MobiDB-lite"/>
    </source>
</evidence>
<feature type="transmembrane region" description="Helical" evidence="16">
    <location>
        <begin position="799"/>
        <end position="820"/>
    </location>
</feature>
<feature type="transmembrane region" description="Helical" evidence="16">
    <location>
        <begin position="755"/>
        <end position="778"/>
    </location>
</feature>
<dbReference type="HAMAP" id="MF_01635">
    <property type="entry name" value="UbiA"/>
    <property type="match status" value="1"/>
</dbReference>
<dbReference type="STRING" id="205917.A0A4Y9YSM5"/>
<feature type="binding site" evidence="17">
    <location>
        <position position="47"/>
    </location>
    <ligand>
        <name>S-adenosyl-L-methionine</name>
        <dbReference type="ChEBI" id="CHEBI:59789"/>
    </ligand>
</feature>
<evidence type="ECO:0000256" key="6">
    <source>
        <dbReference type="ARBA" id="ARBA00022552"/>
    </source>
</evidence>
<dbReference type="UniPathway" id="UPA00232"/>
<feature type="binding site" evidence="17">
    <location>
        <position position="74"/>
    </location>
    <ligand>
        <name>S-adenosyl-L-methionine</name>
        <dbReference type="ChEBI" id="CHEBI:59789"/>
    </ligand>
</feature>
<dbReference type="PROSITE" id="PS51689">
    <property type="entry name" value="SAM_RNA_A_N6_MT"/>
    <property type="match status" value="1"/>
</dbReference>
<feature type="transmembrane region" description="Helical" evidence="16">
    <location>
        <begin position="732"/>
        <end position="749"/>
    </location>
</feature>
<dbReference type="GO" id="GO:0052909">
    <property type="term" value="F:18S rRNA (adenine(1779)-N(6)/adenine(1780)-N(6))-dimethyltransferase activity"/>
    <property type="evidence" value="ECO:0007669"/>
    <property type="project" value="UniProtKB-EC"/>
</dbReference>
<dbReference type="AlphaFoldDB" id="A0A4Y9YSM5"/>
<evidence type="ECO:0000256" key="15">
    <source>
        <dbReference type="ARBA" id="ARBA00061109"/>
    </source>
</evidence>
<dbReference type="GO" id="GO:0003723">
    <property type="term" value="F:RNA binding"/>
    <property type="evidence" value="ECO:0007669"/>
    <property type="project" value="UniProtKB-UniRule"/>
</dbReference>
<evidence type="ECO:0000256" key="4">
    <source>
        <dbReference type="ARBA" id="ARBA00005179"/>
    </source>
</evidence>
<keyword evidence="9 17" id="KW-0949">S-adenosyl-L-methionine</keyword>
<comment type="function">
    <text evidence="16">Catalyzes the prenylation of para-hydroxybenzoate (PHB) with an all-trans polyprenyl group. Mediates the second step in the final reaction sequence of coenzyme Q (CoQ) biosynthesis, which is the condensation of the polyisoprenoid side chain with PHB, generating the first membrane-bound Q intermediate.</text>
</comment>
<dbReference type="EC" id="2.5.1.39" evidence="16"/>
<comment type="cofactor">
    <cofactor evidence="1 16">
        <name>Mg(2+)</name>
        <dbReference type="ChEBI" id="CHEBI:18420"/>
    </cofactor>
</comment>
<evidence type="ECO:0000256" key="12">
    <source>
        <dbReference type="ARBA" id="ARBA00022989"/>
    </source>
</evidence>
<comment type="similarity">
    <text evidence="5 16">Belongs to the UbiA prenyltransferase family.</text>
</comment>
<dbReference type="Pfam" id="PF00398">
    <property type="entry name" value="RrnaAD"/>
    <property type="match status" value="1"/>
</dbReference>
<dbReference type="Pfam" id="PF01040">
    <property type="entry name" value="UbiA"/>
    <property type="match status" value="1"/>
</dbReference>
<dbReference type="InterPro" id="IPR030470">
    <property type="entry name" value="UbiA_prenylTrfase_CS"/>
</dbReference>
<dbReference type="InterPro" id="IPR039653">
    <property type="entry name" value="Prenyltransferase"/>
</dbReference>
<feature type="compositionally biased region" description="Polar residues" evidence="18">
    <location>
        <begin position="17"/>
        <end position="34"/>
    </location>
</feature>
<dbReference type="NCBIfam" id="TIGR00755">
    <property type="entry name" value="ksgA"/>
    <property type="match status" value="1"/>
</dbReference>
<dbReference type="GO" id="GO:0005743">
    <property type="term" value="C:mitochondrial inner membrane"/>
    <property type="evidence" value="ECO:0007669"/>
    <property type="project" value="UniProtKB-SubCell"/>
</dbReference>
<dbReference type="InterPro" id="IPR044878">
    <property type="entry name" value="UbiA_sf"/>
</dbReference>
<dbReference type="Gene3D" id="1.10.357.140">
    <property type="entry name" value="UbiA prenyltransferase"/>
    <property type="match status" value="1"/>
</dbReference>
<dbReference type="InterPro" id="IPR029063">
    <property type="entry name" value="SAM-dependent_MTases_sf"/>
</dbReference>
<keyword evidence="10 16" id="KW-0812">Transmembrane</keyword>
<dbReference type="SMART" id="SM00650">
    <property type="entry name" value="rADc"/>
    <property type="match status" value="1"/>
</dbReference>
<dbReference type="Gene3D" id="3.40.50.150">
    <property type="entry name" value="Vaccinia Virus protein VP39"/>
    <property type="match status" value="1"/>
</dbReference>
<proteinExistence type="inferred from homology"/>
<dbReference type="FunFam" id="1.10.357.140:FF:000008">
    <property type="entry name" value="4-hydroxybenzoate octaprenyltransferase"/>
    <property type="match status" value="1"/>
</dbReference>
<dbReference type="GO" id="GO:0008412">
    <property type="term" value="F:4-hydroxybenzoate polyprenyltransferase activity"/>
    <property type="evidence" value="ECO:0007669"/>
    <property type="project" value="UniProtKB-EC"/>
</dbReference>
<dbReference type="InterPro" id="IPR020598">
    <property type="entry name" value="rRNA_Ade_methylase_Trfase_N"/>
</dbReference>
<evidence type="ECO:0000313" key="20">
    <source>
        <dbReference type="EMBL" id="TFY65556.1"/>
    </source>
</evidence>
<feature type="binding site" evidence="17">
    <location>
        <position position="49"/>
    </location>
    <ligand>
        <name>S-adenosyl-L-methionine</name>
        <dbReference type="ChEBI" id="CHEBI:59789"/>
    </ligand>
</feature>
<comment type="pathway">
    <text evidence="16">Cofactor biosynthesis; ubiquinone biosynthesis.</text>
</comment>
<comment type="function">
    <text evidence="2">Specifically dimethylates two adjacent adenosines in the loop of a conserved hairpin near the 3'-end of 18S rRNA in the 40S particle.</text>
</comment>
<feature type="transmembrane region" description="Helical" evidence="16">
    <location>
        <begin position="865"/>
        <end position="886"/>
    </location>
</feature>
<dbReference type="InterPro" id="IPR011530">
    <property type="entry name" value="rRNA_adenine_dimethylase"/>
</dbReference>
<feature type="region of interest" description="Disordered" evidence="18">
    <location>
        <begin position="1"/>
        <end position="38"/>
    </location>
</feature>
<evidence type="ECO:0000256" key="1">
    <source>
        <dbReference type="ARBA" id="ARBA00001946"/>
    </source>
</evidence>
<dbReference type="InterPro" id="IPR006370">
    <property type="entry name" value="HB_polyprenyltransferase-like"/>
</dbReference>
<feature type="binding site" evidence="17">
    <location>
        <position position="138"/>
    </location>
    <ligand>
        <name>S-adenosyl-L-methionine</name>
        <dbReference type="ChEBI" id="CHEBI:59789"/>
    </ligand>
</feature>
<dbReference type="FunFam" id="1.20.120.1780:FF:000001">
    <property type="entry name" value="4-hydroxybenzoate octaprenyltransferase"/>
    <property type="match status" value="1"/>
</dbReference>
<evidence type="ECO:0000256" key="8">
    <source>
        <dbReference type="ARBA" id="ARBA00022679"/>
    </source>
</evidence>
<comment type="catalytic activity">
    <reaction evidence="16">
        <text>an all-trans-polyprenyl diphosphate + 4-hydroxybenzoate = a 4-hydroxy-3-(all-trans-polyprenyl)benzoate + diphosphate</text>
        <dbReference type="Rhea" id="RHEA:44504"/>
        <dbReference type="Rhea" id="RHEA-COMP:9514"/>
        <dbReference type="Rhea" id="RHEA-COMP:9564"/>
        <dbReference type="ChEBI" id="CHEBI:17879"/>
        <dbReference type="ChEBI" id="CHEBI:33019"/>
        <dbReference type="ChEBI" id="CHEBI:58914"/>
        <dbReference type="ChEBI" id="CHEBI:78396"/>
        <dbReference type="EC" id="2.5.1.39"/>
    </reaction>
</comment>
<evidence type="ECO:0000256" key="13">
    <source>
        <dbReference type="ARBA" id="ARBA00023136"/>
    </source>
</evidence>
<dbReference type="Proteomes" id="UP000298327">
    <property type="component" value="Unassembled WGS sequence"/>
</dbReference>
<feature type="binding site" evidence="17">
    <location>
        <position position="123"/>
    </location>
    <ligand>
        <name>S-adenosyl-L-methionine</name>
        <dbReference type="ChEBI" id="CHEBI:59789"/>
    </ligand>
</feature>
<feature type="domain" description="Ribosomal RNA adenine methylase transferase N-terminal" evidence="19">
    <location>
        <begin position="54"/>
        <end position="223"/>
    </location>
</feature>
<comment type="subcellular location">
    <subcellularLocation>
        <location evidence="3">Membrane</location>
        <topology evidence="3">Multi-pass membrane protein</topology>
    </subcellularLocation>
    <subcellularLocation>
        <location evidence="16">Mitochondrion inner membrane</location>
        <topology evidence="16">Multi-pass membrane protein</topology>
        <orientation evidence="16">Matrix side</orientation>
    </subcellularLocation>
</comment>
<dbReference type="GO" id="GO:0008299">
    <property type="term" value="P:isoprenoid biosynthetic process"/>
    <property type="evidence" value="ECO:0007669"/>
    <property type="project" value="UniProtKB-UniRule"/>
</dbReference>
<feature type="compositionally biased region" description="Basic and acidic residues" evidence="18">
    <location>
        <begin position="1"/>
        <end position="10"/>
    </location>
</feature>
<keyword evidence="21" id="KW-1185">Reference proteome</keyword>
<feature type="transmembrane region" description="Helical" evidence="16">
    <location>
        <begin position="608"/>
        <end position="627"/>
    </location>
</feature>
<dbReference type="EMBL" id="SEOQ01000331">
    <property type="protein sequence ID" value="TFY65556.1"/>
    <property type="molecule type" value="Genomic_DNA"/>
</dbReference>
<dbReference type="NCBIfam" id="TIGR01474">
    <property type="entry name" value="ubiA_proteo"/>
    <property type="match status" value="1"/>
</dbReference>
<feature type="transmembrane region" description="Helical" evidence="16">
    <location>
        <begin position="678"/>
        <end position="699"/>
    </location>
</feature>
<comment type="pathway">
    <text evidence="4">Secondary metabolite biosynthesis.</text>
</comment>
<keyword evidence="16" id="KW-0831">Ubiquinone biosynthesis</keyword>
<keyword evidence="16" id="KW-0999">Mitochondrion inner membrane</keyword>
<dbReference type="SUPFAM" id="SSF53335">
    <property type="entry name" value="S-adenosyl-L-methionine-dependent methyltransferases"/>
    <property type="match status" value="1"/>
</dbReference>
<dbReference type="OrthoDB" id="74991at2759"/>
<dbReference type="CDD" id="cd02440">
    <property type="entry name" value="AdoMet_MTases"/>
    <property type="match status" value="1"/>
</dbReference>
<evidence type="ECO:0000256" key="5">
    <source>
        <dbReference type="ARBA" id="ARBA00005985"/>
    </source>
</evidence>
<comment type="catalytic activity">
    <reaction evidence="14">
        <text>adenosine(1779)/adenosine(1780) in 18S rRNA + 4 S-adenosyl-L-methionine = N(6)-dimethyladenosine(1779)/N(6)-dimethyladenosine(1780) in 18S rRNA + 4 S-adenosyl-L-homocysteine + 4 H(+)</text>
        <dbReference type="Rhea" id="RHEA:42780"/>
        <dbReference type="Rhea" id="RHEA-COMP:10234"/>
        <dbReference type="Rhea" id="RHEA-COMP:10236"/>
        <dbReference type="ChEBI" id="CHEBI:15378"/>
        <dbReference type="ChEBI" id="CHEBI:57856"/>
        <dbReference type="ChEBI" id="CHEBI:59789"/>
        <dbReference type="ChEBI" id="CHEBI:74411"/>
        <dbReference type="ChEBI" id="CHEBI:74493"/>
        <dbReference type="EC" id="2.1.1.183"/>
    </reaction>
</comment>
<feature type="binding site" evidence="17">
    <location>
        <position position="95"/>
    </location>
    <ligand>
        <name>S-adenosyl-L-methionine</name>
        <dbReference type="ChEBI" id="CHEBI:59789"/>
    </ligand>
</feature>